<evidence type="ECO:0000313" key="3">
    <source>
        <dbReference type="Proteomes" id="UP000292235"/>
    </source>
</evidence>
<keyword evidence="1" id="KW-0812">Transmembrane</keyword>
<name>A0A4V0ZJZ1_9ACTN</name>
<sequence>MIPVGAPARAAAALALEWRVERRHGVPAAALALALLWSAVLAAVPAPWAPTVAVYLLVVDTAGFGVLFAVVLVLYERGQGVRAALAVAPLRPAEYVGAKLAVLTVLAVALAAPLTLVAARGRPALGVAGLPPVLLGVALLSLLLVGLALAACGGGGGLRVLFTRLPLVAPLVLAPVAHISGALDTPLLYLVPTTGAAEWTRAGLLPQDAPGPWVLAAAAVYLLAWTAAAAALACRAVGPDVAERPPDQVCALGPEPGGRPLADAAGPGAVAAGAGVAAVGTGAERAAGTARRRGSGAAAWRRGGPWLGPARIDLRGTWRDPMLAAMLLGPVVPALGLRWGYPPVRGFLADRYGFDLDPVGPVLLAALVVLHVPLMIGAIGALRTLDDADDGTLAVLRVSPLGLNRYLAYRSAAAAAVSAAGLAAAVPLSGLAAYVSAEDLPALAAALVLAALQAPLLVLGAAAFAASRVEALVLVKTAGAVFTLLPVAVWWLPAWSQWIFAPVPLFWPVAVLPGYSAAPWPVGLAAGAAPAALAGAALLRRTRARLERSG</sequence>
<dbReference type="Proteomes" id="UP000292235">
    <property type="component" value="Chromosome"/>
</dbReference>
<feature type="transmembrane region" description="Helical" evidence="1">
    <location>
        <begin position="361"/>
        <end position="385"/>
    </location>
</feature>
<accession>A0A4V0ZJZ1</accession>
<reference evidence="2 3" key="1">
    <citation type="submission" date="2019-02" db="EMBL/GenBank/DDBJ databases">
        <authorList>
            <person name="Khodamoradi S."/>
            <person name="Hahnke R.L."/>
            <person name="Kaempfer P."/>
            <person name="Schumann P."/>
            <person name="Rohde M."/>
            <person name="Steinert M."/>
            <person name="Luzhetskyy A."/>
            <person name="Wink J."/>
            <person name="Ruckert C."/>
        </authorList>
    </citation>
    <scope>NUCLEOTIDE SEQUENCE [LARGE SCALE GENOMIC DNA]</scope>
    <source>
        <strain evidence="2 3">M2</strain>
    </source>
</reference>
<feature type="transmembrane region" description="Helical" evidence="1">
    <location>
        <begin position="130"/>
        <end position="153"/>
    </location>
</feature>
<feature type="transmembrane region" description="Helical" evidence="1">
    <location>
        <begin position="440"/>
        <end position="466"/>
    </location>
</feature>
<dbReference type="InterPro" id="IPR056926">
    <property type="entry name" value="FLQE3_permease"/>
</dbReference>
<feature type="transmembrane region" description="Helical" evidence="1">
    <location>
        <begin position="478"/>
        <end position="500"/>
    </location>
</feature>
<proteinExistence type="predicted"/>
<feature type="transmembrane region" description="Helical" evidence="1">
    <location>
        <begin position="213"/>
        <end position="234"/>
    </location>
</feature>
<feature type="transmembrane region" description="Helical" evidence="1">
    <location>
        <begin position="165"/>
        <end position="183"/>
    </location>
</feature>
<dbReference type="EMBL" id="CP036455">
    <property type="protein sequence ID" value="QBI55162.1"/>
    <property type="molecule type" value="Genomic_DNA"/>
</dbReference>
<protein>
    <submittedName>
        <fullName evidence="2">Fluoroquinolones export permease protein</fullName>
    </submittedName>
</protein>
<gene>
    <name evidence="2" type="ORF">EKD16_16965</name>
</gene>
<keyword evidence="3" id="KW-1185">Reference proteome</keyword>
<feature type="transmembrane region" description="Helical" evidence="1">
    <location>
        <begin position="52"/>
        <end position="75"/>
    </location>
</feature>
<feature type="transmembrane region" description="Helical" evidence="1">
    <location>
        <begin position="26"/>
        <end position="46"/>
    </location>
</feature>
<feature type="transmembrane region" description="Helical" evidence="1">
    <location>
        <begin position="406"/>
        <end position="428"/>
    </location>
</feature>
<dbReference type="Pfam" id="PF24686">
    <property type="entry name" value="FLQE3_permease"/>
    <property type="match status" value="1"/>
</dbReference>
<dbReference type="KEGG" id="strr:EKD16_16965"/>
<feature type="transmembrane region" description="Helical" evidence="1">
    <location>
        <begin position="520"/>
        <end position="539"/>
    </location>
</feature>
<dbReference type="RefSeq" id="WP_165498585.1">
    <property type="nucleotide sequence ID" value="NZ_CP036455.1"/>
</dbReference>
<evidence type="ECO:0000313" key="2">
    <source>
        <dbReference type="EMBL" id="QBI55162.1"/>
    </source>
</evidence>
<feature type="transmembrane region" description="Helical" evidence="1">
    <location>
        <begin position="96"/>
        <end position="118"/>
    </location>
</feature>
<keyword evidence="1" id="KW-1133">Transmembrane helix</keyword>
<feature type="transmembrane region" description="Helical" evidence="1">
    <location>
        <begin position="321"/>
        <end position="341"/>
    </location>
</feature>
<keyword evidence="1" id="KW-0472">Membrane</keyword>
<organism evidence="2 3">
    <name type="scientific">Streptomonospora litoralis</name>
    <dbReference type="NCBI Taxonomy" id="2498135"/>
    <lineage>
        <taxon>Bacteria</taxon>
        <taxon>Bacillati</taxon>
        <taxon>Actinomycetota</taxon>
        <taxon>Actinomycetes</taxon>
        <taxon>Streptosporangiales</taxon>
        <taxon>Nocardiopsidaceae</taxon>
        <taxon>Streptomonospora</taxon>
    </lineage>
</organism>
<evidence type="ECO:0000256" key="1">
    <source>
        <dbReference type="SAM" id="Phobius"/>
    </source>
</evidence>
<dbReference type="AlphaFoldDB" id="A0A4V0ZJZ1"/>